<evidence type="ECO:0000313" key="2">
    <source>
        <dbReference type="EMBL" id="SVC99687.1"/>
    </source>
</evidence>
<feature type="transmembrane region" description="Helical" evidence="1">
    <location>
        <begin position="219"/>
        <end position="239"/>
    </location>
</feature>
<feature type="transmembrane region" description="Helical" evidence="1">
    <location>
        <begin position="9"/>
        <end position="28"/>
    </location>
</feature>
<gene>
    <name evidence="2" type="ORF">METZ01_LOCUS352541</name>
</gene>
<feature type="transmembrane region" description="Helical" evidence="1">
    <location>
        <begin position="121"/>
        <end position="141"/>
    </location>
</feature>
<protein>
    <recommendedName>
        <fullName evidence="3">Glycosyltransferase RgtA/B/C/D-like domain-containing protein</fullName>
    </recommendedName>
</protein>
<evidence type="ECO:0000256" key="1">
    <source>
        <dbReference type="SAM" id="Phobius"/>
    </source>
</evidence>
<feature type="transmembrane region" description="Helical" evidence="1">
    <location>
        <begin position="147"/>
        <end position="164"/>
    </location>
</feature>
<keyword evidence="1" id="KW-1133">Transmembrane helix</keyword>
<evidence type="ECO:0008006" key="3">
    <source>
        <dbReference type="Google" id="ProtNLM"/>
    </source>
</evidence>
<proteinExistence type="predicted"/>
<feature type="non-terminal residue" evidence="2">
    <location>
        <position position="288"/>
    </location>
</feature>
<name>A0A382RRJ5_9ZZZZ</name>
<reference evidence="2" key="1">
    <citation type="submission" date="2018-05" db="EMBL/GenBank/DDBJ databases">
        <authorList>
            <person name="Lanie J.A."/>
            <person name="Ng W.-L."/>
            <person name="Kazmierczak K.M."/>
            <person name="Andrzejewski T.M."/>
            <person name="Davidsen T.M."/>
            <person name="Wayne K.J."/>
            <person name="Tettelin H."/>
            <person name="Glass J.I."/>
            <person name="Rusch D."/>
            <person name="Podicherti R."/>
            <person name="Tsui H.-C.T."/>
            <person name="Winkler M.E."/>
        </authorList>
    </citation>
    <scope>NUCLEOTIDE SEQUENCE</scope>
</reference>
<feature type="transmembrane region" description="Helical" evidence="1">
    <location>
        <begin position="171"/>
        <end position="188"/>
    </location>
</feature>
<dbReference type="EMBL" id="UINC01123303">
    <property type="protein sequence ID" value="SVC99687.1"/>
    <property type="molecule type" value="Genomic_DNA"/>
</dbReference>
<accession>A0A382RRJ5</accession>
<feature type="transmembrane region" description="Helical" evidence="1">
    <location>
        <begin position="194"/>
        <end position="212"/>
    </location>
</feature>
<dbReference type="AlphaFoldDB" id="A0A382RRJ5"/>
<feature type="transmembrane region" description="Helical" evidence="1">
    <location>
        <begin position="91"/>
        <end position="109"/>
    </location>
</feature>
<keyword evidence="1" id="KW-0812">Transmembrane</keyword>
<organism evidence="2">
    <name type="scientific">marine metagenome</name>
    <dbReference type="NCBI Taxonomy" id="408172"/>
    <lineage>
        <taxon>unclassified sequences</taxon>
        <taxon>metagenomes</taxon>
        <taxon>ecological metagenomes</taxon>
    </lineage>
</organism>
<keyword evidence="1" id="KW-0472">Membrane</keyword>
<sequence>MFSKADFKILYIFSSIGLSVFTLLYLLIFGGRDIDIYPSFVFSTVTHFKSIFHGVYPFWETNYGFGTPLPVGSSMNFHPLGLIAPFVSARVLYSMFWVLHLALGIFAFGSLLRDLRIRTSILLIAVLAFCLSISTINYSYFWDWPDWFFGWTFFPVILWVTHRFIQTEGRYPITGTISIGLLLGFYMLNTHYPQLLVMGIPSIVFVAFSCRFNWRTLRWLLLAGILAVIISGERTYFYLYEGSFFSDELSRGVKGGITLHGLSLGLFYPFLYDCFQSAFAGVFDCGVE</sequence>